<proteinExistence type="predicted"/>
<accession>A0AAD6RV03</accession>
<keyword evidence="3" id="KW-1185">Reference proteome</keyword>
<feature type="compositionally biased region" description="Basic residues" evidence="1">
    <location>
        <begin position="80"/>
        <end position="96"/>
    </location>
</feature>
<dbReference type="AlphaFoldDB" id="A0AAD6RV03"/>
<dbReference type="EMBL" id="JAQIZT010000001">
    <property type="protein sequence ID" value="KAJ7015664.1"/>
    <property type="molecule type" value="Genomic_DNA"/>
</dbReference>
<comment type="caution">
    <text evidence="2">The sequence shown here is derived from an EMBL/GenBank/DDBJ whole genome shotgun (WGS) entry which is preliminary data.</text>
</comment>
<evidence type="ECO:0000256" key="1">
    <source>
        <dbReference type="SAM" id="MobiDB-lite"/>
    </source>
</evidence>
<feature type="region of interest" description="Disordered" evidence="1">
    <location>
        <begin position="1"/>
        <end position="25"/>
    </location>
</feature>
<sequence length="96" mass="10337">MHNPRVLDDDSESSQAADNENSAFEHHHLTTHACVESKMDSLRTISDTSSTAIEILGGPSPTSAPHIAIVTQSPSPSPKTVRKKKGGRKRKEAKGH</sequence>
<feature type="compositionally biased region" description="Polar residues" evidence="1">
    <location>
        <begin position="13"/>
        <end position="22"/>
    </location>
</feature>
<dbReference type="Proteomes" id="UP001164929">
    <property type="component" value="Chromosome 1"/>
</dbReference>
<reference evidence="2 3" key="1">
    <citation type="journal article" date="2023" name="Mol. Ecol. Resour.">
        <title>Chromosome-level genome assembly of a triploid poplar Populus alba 'Berolinensis'.</title>
        <authorList>
            <person name="Chen S."/>
            <person name="Yu Y."/>
            <person name="Wang X."/>
            <person name="Wang S."/>
            <person name="Zhang T."/>
            <person name="Zhou Y."/>
            <person name="He R."/>
            <person name="Meng N."/>
            <person name="Wang Y."/>
            <person name="Liu W."/>
            <person name="Liu Z."/>
            <person name="Liu J."/>
            <person name="Guo Q."/>
            <person name="Huang H."/>
            <person name="Sederoff R.R."/>
            <person name="Wang G."/>
            <person name="Qu G."/>
            <person name="Chen S."/>
        </authorList>
    </citation>
    <scope>NUCLEOTIDE SEQUENCE [LARGE SCALE GENOMIC DNA]</scope>
    <source>
        <strain evidence="2">SC-2020</strain>
    </source>
</reference>
<feature type="region of interest" description="Disordered" evidence="1">
    <location>
        <begin position="52"/>
        <end position="96"/>
    </location>
</feature>
<protein>
    <submittedName>
        <fullName evidence="2">Uncharacterized protein</fullName>
    </submittedName>
</protein>
<name>A0AAD6RV03_9ROSI</name>
<evidence type="ECO:0000313" key="3">
    <source>
        <dbReference type="Proteomes" id="UP001164929"/>
    </source>
</evidence>
<organism evidence="2 3">
    <name type="scientific">Populus alba x Populus x berolinensis</name>
    <dbReference type="NCBI Taxonomy" id="444605"/>
    <lineage>
        <taxon>Eukaryota</taxon>
        <taxon>Viridiplantae</taxon>
        <taxon>Streptophyta</taxon>
        <taxon>Embryophyta</taxon>
        <taxon>Tracheophyta</taxon>
        <taxon>Spermatophyta</taxon>
        <taxon>Magnoliopsida</taxon>
        <taxon>eudicotyledons</taxon>
        <taxon>Gunneridae</taxon>
        <taxon>Pentapetalae</taxon>
        <taxon>rosids</taxon>
        <taxon>fabids</taxon>
        <taxon>Malpighiales</taxon>
        <taxon>Salicaceae</taxon>
        <taxon>Saliceae</taxon>
        <taxon>Populus</taxon>
    </lineage>
</organism>
<gene>
    <name evidence="2" type="ORF">NC653_004845</name>
</gene>
<evidence type="ECO:0000313" key="2">
    <source>
        <dbReference type="EMBL" id="KAJ7015664.1"/>
    </source>
</evidence>